<evidence type="ECO:0000313" key="2">
    <source>
        <dbReference type="EMBL" id="QBE97900.1"/>
    </source>
</evidence>
<name>A0A4P6M2K3_9FIRM</name>
<protein>
    <recommendedName>
        <fullName evidence="4">GntP family permease</fullName>
    </recommendedName>
</protein>
<accession>A0A4P6M2K3</accession>
<feature type="transmembrane region" description="Helical" evidence="1">
    <location>
        <begin position="139"/>
        <end position="156"/>
    </location>
</feature>
<dbReference type="PANTHER" id="PTHR30354">
    <property type="entry name" value="GNT FAMILY GLUCONATE TRANSPORTER"/>
    <property type="match status" value="1"/>
</dbReference>
<dbReference type="GO" id="GO:0005886">
    <property type="term" value="C:plasma membrane"/>
    <property type="evidence" value="ECO:0007669"/>
    <property type="project" value="TreeGrafter"/>
</dbReference>
<dbReference type="GO" id="GO:0015128">
    <property type="term" value="F:gluconate transmembrane transporter activity"/>
    <property type="evidence" value="ECO:0007669"/>
    <property type="project" value="InterPro"/>
</dbReference>
<dbReference type="RefSeq" id="WP_130181511.1">
    <property type="nucleotide sequence ID" value="NZ_CP035945.1"/>
</dbReference>
<feature type="transmembrane region" description="Helical" evidence="1">
    <location>
        <begin position="416"/>
        <end position="441"/>
    </location>
</feature>
<feature type="transmembrane region" description="Helical" evidence="1">
    <location>
        <begin position="27"/>
        <end position="47"/>
    </location>
</feature>
<dbReference type="PANTHER" id="PTHR30354:SF7">
    <property type="entry name" value="BLL7963 PROTEIN"/>
    <property type="match status" value="1"/>
</dbReference>
<gene>
    <name evidence="2" type="ORF">PMF13cell1_03463</name>
</gene>
<keyword evidence="1" id="KW-1133">Transmembrane helix</keyword>
<keyword evidence="1" id="KW-0472">Membrane</keyword>
<dbReference type="InterPro" id="IPR003474">
    <property type="entry name" value="Glcn_transporter"/>
</dbReference>
<proteinExistence type="predicted"/>
<feature type="transmembrane region" description="Helical" evidence="1">
    <location>
        <begin position="292"/>
        <end position="317"/>
    </location>
</feature>
<organism evidence="2 3">
    <name type="scientific">Blautia producta</name>
    <dbReference type="NCBI Taxonomy" id="33035"/>
    <lineage>
        <taxon>Bacteria</taxon>
        <taxon>Bacillati</taxon>
        <taxon>Bacillota</taxon>
        <taxon>Clostridia</taxon>
        <taxon>Lachnospirales</taxon>
        <taxon>Lachnospiraceae</taxon>
        <taxon>Blautia</taxon>
    </lineage>
</organism>
<evidence type="ECO:0000256" key="1">
    <source>
        <dbReference type="SAM" id="Phobius"/>
    </source>
</evidence>
<reference evidence="2 3" key="1">
    <citation type="submission" date="2019-01" db="EMBL/GenBank/DDBJ databases">
        <title>PMF-metabolizing Aryl O-demethylase.</title>
        <authorList>
            <person name="Kim M."/>
        </authorList>
    </citation>
    <scope>NUCLEOTIDE SEQUENCE [LARGE SCALE GENOMIC DNA]</scope>
    <source>
        <strain evidence="2 3">PMF1</strain>
    </source>
</reference>
<feature type="transmembrane region" description="Helical" evidence="1">
    <location>
        <begin position="54"/>
        <end position="72"/>
    </location>
</feature>
<dbReference type="KEGG" id="bpro:PMF13cell1_03463"/>
<feature type="transmembrane region" description="Helical" evidence="1">
    <location>
        <begin position="227"/>
        <end position="254"/>
    </location>
</feature>
<keyword evidence="1" id="KW-0812">Transmembrane</keyword>
<feature type="transmembrane region" description="Helical" evidence="1">
    <location>
        <begin position="176"/>
        <end position="196"/>
    </location>
</feature>
<sequence>MVSVIGIVAAIALLVFLAFKQWNMLLVSLICAVIVGLTSGIGLWAIFSDYYMPGLVGFFGSWFLIFTIGAVYSEFMSRSGSVSAIAYKLVDVFGKEKILLVMFIVCCLLNLGGVNPYVQIFIVWPMAVVLSKEFNINRGIWLSVFYLGLFTAQLFPGNPSMVNTVVSQILEVSAGTVPFICLAMFLLYAAAGYFIIRRTEKRWEEKGRRYVETESDRQMVKPERDDLPGLAAALTPMILVILLYTGLTSGWFAFAGIQRLASSNSILASMGTACIVCYLLNLKKLRGSEKDIIFKGMAGGLSPTFAAAVIAGFLGVITGSHGYQLFTQAVQDVGGNPYMQCLIAGSVTGFITGGGAVTAQTVLGTFGAGWLANPSVNTGLLRQITVANTAGGITLSPHSGGLHGVMGFAGTDLKESYPACITSVILPSIVINIIFSAIAVFM</sequence>
<dbReference type="Pfam" id="PF02447">
    <property type="entry name" value="GntP_permease"/>
    <property type="match status" value="1"/>
</dbReference>
<dbReference type="Proteomes" id="UP000289794">
    <property type="component" value="Chromosome"/>
</dbReference>
<evidence type="ECO:0008006" key="4">
    <source>
        <dbReference type="Google" id="ProtNLM"/>
    </source>
</evidence>
<dbReference type="AlphaFoldDB" id="A0A4P6M2K3"/>
<feature type="transmembrane region" description="Helical" evidence="1">
    <location>
        <begin position="260"/>
        <end position="280"/>
    </location>
</feature>
<dbReference type="EMBL" id="CP035945">
    <property type="protein sequence ID" value="QBE97900.1"/>
    <property type="molecule type" value="Genomic_DNA"/>
</dbReference>
<feature type="transmembrane region" description="Helical" evidence="1">
    <location>
        <begin position="98"/>
        <end position="118"/>
    </location>
</feature>
<evidence type="ECO:0000313" key="3">
    <source>
        <dbReference type="Proteomes" id="UP000289794"/>
    </source>
</evidence>